<feature type="transmembrane region" description="Helical" evidence="1">
    <location>
        <begin position="39"/>
        <end position="60"/>
    </location>
</feature>
<accession>A0A8D8MEE4</accession>
<keyword evidence="1" id="KW-0812">Transmembrane</keyword>
<proteinExistence type="predicted"/>
<dbReference type="EMBL" id="HBUF01050913">
    <property type="protein sequence ID" value="CAG6621736.1"/>
    <property type="molecule type" value="Transcribed_RNA"/>
</dbReference>
<sequence>MKAKSNYCHLVTSSKPHRYTHILNAMSTMSIVTNMNNTIFTYFLFVIFFVFFLVKIMIWINCCIVTEEMCTCYNLDNITKQSLKNKIQVIREGKMWGWASGSYFE</sequence>
<evidence type="ECO:0000256" key="1">
    <source>
        <dbReference type="SAM" id="Phobius"/>
    </source>
</evidence>
<name>A0A8D8MEE4_9HEMI</name>
<dbReference type="AlphaFoldDB" id="A0A8D8MEE4"/>
<keyword evidence="1" id="KW-1133">Transmembrane helix</keyword>
<evidence type="ECO:0000313" key="2">
    <source>
        <dbReference type="EMBL" id="CAG6621736.1"/>
    </source>
</evidence>
<reference evidence="2" key="1">
    <citation type="submission" date="2021-05" db="EMBL/GenBank/DDBJ databases">
        <authorList>
            <person name="Alioto T."/>
            <person name="Alioto T."/>
            <person name="Gomez Garrido J."/>
        </authorList>
    </citation>
    <scope>NUCLEOTIDE SEQUENCE</scope>
</reference>
<protein>
    <submittedName>
        <fullName evidence="2">Uncharacterized protein</fullName>
    </submittedName>
</protein>
<keyword evidence="1" id="KW-0472">Membrane</keyword>
<organism evidence="2">
    <name type="scientific">Cacopsylla melanoneura</name>
    <dbReference type="NCBI Taxonomy" id="428564"/>
    <lineage>
        <taxon>Eukaryota</taxon>
        <taxon>Metazoa</taxon>
        <taxon>Ecdysozoa</taxon>
        <taxon>Arthropoda</taxon>
        <taxon>Hexapoda</taxon>
        <taxon>Insecta</taxon>
        <taxon>Pterygota</taxon>
        <taxon>Neoptera</taxon>
        <taxon>Paraneoptera</taxon>
        <taxon>Hemiptera</taxon>
        <taxon>Sternorrhyncha</taxon>
        <taxon>Psylloidea</taxon>
        <taxon>Psyllidae</taxon>
        <taxon>Psyllinae</taxon>
        <taxon>Cacopsylla</taxon>
    </lineage>
</organism>